<comment type="caution">
    <text evidence="1">The sequence shown here is derived from an EMBL/GenBank/DDBJ whole genome shotgun (WGS) entry which is preliminary data.</text>
</comment>
<organism evidence="1 2">
    <name type="scientific">Arctium lappa</name>
    <name type="common">Greater burdock</name>
    <name type="synonym">Lappa major</name>
    <dbReference type="NCBI Taxonomy" id="4217"/>
    <lineage>
        <taxon>Eukaryota</taxon>
        <taxon>Viridiplantae</taxon>
        <taxon>Streptophyta</taxon>
        <taxon>Embryophyta</taxon>
        <taxon>Tracheophyta</taxon>
        <taxon>Spermatophyta</taxon>
        <taxon>Magnoliopsida</taxon>
        <taxon>eudicotyledons</taxon>
        <taxon>Gunneridae</taxon>
        <taxon>Pentapetalae</taxon>
        <taxon>asterids</taxon>
        <taxon>campanulids</taxon>
        <taxon>Asterales</taxon>
        <taxon>Asteraceae</taxon>
        <taxon>Carduoideae</taxon>
        <taxon>Cardueae</taxon>
        <taxon>Arctiinae</taxon>
        <taxon>Arctium</taxon>
    </lineage>
</organism>
<sequence length="220" mass="25125">MSRTDVIGGGRRRFFLFFYFRVYSKGLIILLLFGKRTEEKPMRVMQWNRYQLVDQESDPDLQMASHTNRLVHGCSSFLCFGRTTAGLETPSPLKVGPTHHQDVLKSTPDLQKVKEHDRNSDLGVVVDDDDKINCINDCSLRSSLKRPTTSVLVSVVGNKEDEDELVDRNDANGSDHTERRVQWMDVSGGELFVIRKFDPRYELDDSSLKFSITMVLDCSC</sequence>
<gene>
    <name evidence="1" type="ORF">L6452_34886</name>
</gene>
<name>A0ACB8YJP5_ARCLA</name>
<evidence type="ECO:0000313" key="2">
    <source>
        <dbReference type="Proteomes" id="UP001055879"/>
    </source>
</evidence>
<keyword evidence="2" id="KW-1185">Reference proteome</keyword>
<dbReference type="EMBL" id="CM042058">
    <property type="protein sequence ID" value="KAI3685633.1"/>
    <property type="molecule type" value="Genomic_DNA"/>
</dbReference>
<protein>
    <submittedName>
        <fullName evidence="1">Uncharacterized protein</fullName>
    </submittedName>
</protein>
<reference evidence="2" key="1">
    <citation type="journal article" date="2022" name="Mol. Ecol. Resour.">
        <title>The genomes of chicory, endive, great burdock and yacon provide insights into Asteraceae palaeo-polyploidization history and plant inulin production.</title>
        <authorList>
            <person name="Fan W."/>
            <person name="Wang S."/>
            <person name="Wang H."/>
            <person name="Wang A."/>
            <person name="Jiang F."/>
            <person name="Liu H."/>
            <person name="Zhao H."/>
            <person name="Xu D."/>
            <person name="Zhang Y."/>
        </authorList>
    </citation>
    <scope>NUCLEOTIDE SEQUENCE [LARGE SCALE GENOMIC DNA]</scope>
    <source>
        <strain evidence="2">cv. Niubang</strain>
    </source>
</reference>
<evidence type="ECO:0000313" key="1">
    <source>
        <dbReference type="EMBL" id="KAI3685633.1"/>
    </source>
</evidence>
<reference evidence="1 2" key="2">
    <citation type="journal article" date="2022" name="Mol. Ecol. Resour.">
        <title>The genomes of chicory, endive, great burdock and yacon provide insights into Asteraceae paleo-polyploidization history and plant inulin production.</title>
        <authorList>
            <person name="Fan W."/>
            <person name="Wang S."/>
            <person name="Wang H."/>
            <person name="Wang A."/>
            <person name="Jiang F."/>
            <person name="Liu H."/>
            <person name="Zhao H."/>
            <person name="Xu D."/>
            <person name="Zhang Y."/>
        </authorList>
    </citation>
    <scope>NUCLEOTIDE SEQUENCE [LARGE SCALE GENOMIC DNA]</scope>
    <source>
        <strain evidence="2">cv. Niubang</strain>
    </source>
</reference>
<proteinExistence type="predicted"/>
<accession>A0ACB8YJP5</accession>
<dbReference type="Proteomes" id="UP001055879">
    <property type="component" value="Linkage Group LG12"/>
</dbReference>